<proteinExistence type="inferred from homology"/>
<dbReference type="GO" id="GO:0015276">
    <property type="term" value="F:ligand-gated monoatomic ion channel activity"/>
    <property type="evidence" value="ECO:0007669"/>
    <property type="project" value="InterPro"/>
</dbReference>
<keyword evidence="5 10" id="KW-0812">Transmembrane</keyword>
<dbReference type="Proteomes" id="UP000178526">
    <property type="component" value="Unassembled WGS sequence"/>
</dbReference>
<name>A0A1F7RPA9_9BACT</name>
<keyword evidence="8 10" id="KW-1133">Transmembrane helix</keyword>
<dbReference type="PROSITE" id="PS01039">
    <property type="entry name" value="SBP_BACTERIAL_3"/>
    <property type="match status" value="1"/>
</dbReference>
<feature type="transmembrane region" description="Helical" evidence="10">
    <location>
        <begin position="470"/>
        <end position="489"/>
    </location>
</feature>
<dbReference type="InterPro" id="IPR001320">
    <property type="entry name" value="Iontro_rcpt_C"/>
</dbReference>
<evidence type="ECO:0000259" key="11">
    <source>
        <dbReference type="PROSITE" id="PS50928"/>
    </source>
</evidence>
<evidence type="ECO:0000256" key="7">
    <source>
        <dbReference type="ARBA" id="ARBA00022970"/>
    </source>
</evidence>
<evidence type="ECO:0000256" key="4">
    <source>
        <dbReference type="ARBA" id="ARBA00022475"/>
    </source>
</evidence>
<reference evidence="12 13" key="1">
    <citation type="journal article" date="2016" name="Nat. Commun.">
        <title>Thousands of microbial genomes shed light on interconnected biogeochemical processes in an aquifer system.</title>
        <authorList>
            <person name="Anantharaman K."/>
            <person name="Brown C.T."/>
            <person name="Hug L.A."/>
            <person name="Sharon I."/>
            <person name="Castelle C.J."/>
            <person name="Probst A.J."/>
            <person name="Thomas B.C."/>
            <person name="Singh A."/>
            <person name="Wilkins M.J."/>
            <person name="Karaoz U."/>
            <person name="Brodie E.L."/>
            <person name="Williams K.H."/>
            <person name="Hubbard S.S."/>
            <person name="Banfield J.F."/>
        </authorList>
    </citation>
    <scope>NUCLEOTIDE SEQUENCE [LARGE SCALE GENOMIC DNA]</scope>
</reference>
<keyword evidence="3 10" id="KW-0813">Transport</keyword>
<organism evidence="12 13">
    <name type="scientific">Candidatus Schekmanbacteria bacterium GWA2_38_11</name>
    <dbReference type="NCBI Taxonomy" id="1817876"/>
    <lineage>
        <taxon>Bacteria</taxon>
        <taxon>Candidatus Schekmaniibacteriota</taxon>
    </lineage>
</organism>
<feature type="transmembrane region" description="Helical" evidence="10">
    <location>
        <begin position="301"/>
        <end position="325"/>
    </location>
</feature>
<evidence type="ECO:0000256" key="1">
    <source>
        <dbReference type="ARBA" id="ARBA00004651"/>
    </source>
</evidence>
<dbReference type="SUPFAM" id="SSF161098">
    <property type="entry name" value="MetI-like"/>
    <property type="match status" value="1"/>
</dbReference>
<gene>
    <name evidence="12" type="ORF">A2042_02335</name>
</gene>
<dbReference type="SMART" id="SM00062">
    <property type="entry name" value="PBPb"/>
    <property type="match status" value="1"/>
</dbReference>
<evidence type="ECO:0000256" key="10">
    <source>
        <dbReference type="RuleBase" id="RU363032"/>
    </source>
</evidence>
<evidence type="ECO:0000256" key="3">
    <source>
        <dbReference type="ARBA" id="ARBA00022448"/>
    </source>
</evidence>
<dbReference type="CDD" id="cd13530">
    <property type="entry name" value="PBP2_peptides_like"/>
    <property type="match status" value="1"/>
</dbReference>
<comment type="subcellular location">
    <subcellularLocation>
        <location evidence="1 10">Cell membrane</location>
        <topology evidence="1 10">Multi-pass membrane protein</topology>
    </subcellularLocation>
</comment>
<dbReference type="Gene3D" id="1.10.3720.10">
    <property type="entry name" value="MetI-like"/>
    <property type="match status" value="1"/>
</dbReference>
<dbReference type="InterPro" id="IPR035906">
    <property type="entry name" value="MetI-like_sf"/>
</dbReference>
<evidence type="ECO:0000256" key="5">
    <source>
        <dbReference type="ARBA" id="ARBA00022692"/>
    </source>
</evidence>
<dbReference type="SUPFAM" id="SSF53850">
    <property type="entry name" value="Periplasmic binding protein-like II"/>
    <property type="match status" value="1"/>
</dbReference>
<dbReference type="InterPro" id="IPR043429">
    <property type="entry name" value="ArtM/GltK/GlnP/TcyL/YhdX-like"/>
</dbReference>
<comment type="caution">
    <text evidence="12">The sequence shown here is derived from an EMBL/GenBank/DDBJ whole genome shotgun (WGS) entry which is preliminary data.</text>
</comment>
<dbReference type="GO" id="GO:0006865">
    <property type="term" value="P:amino acid transport"/>
    <property type="evidence" value="ECO:0007669"/>
    <property type="project" value="UniProtKB-KW"/>
</dbReference>
<dbReference type="Pfam" id="PF00528">
    <property type="entry name" value="BPD_transp_1"/>
    <property type="match status" value="1"/>
</dbReference>
<dbReference type="InterPro" id="IPR010065">
    <property type="entry name" value="AA_ABC_transptr_permease_3TM"/>
</dbReference>
<dbReference type="InterPro" id="IPR001638">
    <property type="entry name" value="Solute-binding_3/MltF_N"/>
</dbReference>
<dbReference type="PROSITE" id="PS50928">
    <property type="entry name" value="ABC_TM1"/>
    <property type="match status" value="1"/>
</dbReference>
<dbReference type="GO" id="GO:0043190">
    <property type="term" value="C:ATP-binding cassette (ABC) transporter complex"/>
    <property type="evidence" value="ECO:0007669"/>
    <property type="project" value="InterPro"/>
</dbReference>
<dbReference type="InterPro" id="IPR000515">
    <property type="entry name" value="MetI-like"/>
</dbReference>
<evidence type="ECO:0000256" key="8">
    <source>
        <dbReference type="ARBA" id="ARBA00022989"/>
    </source>
</evidence>
<dbReference type="CDD" id="cd06261">
    <property type="entry name" value="TM_PBP2"/>
    <property type="match status" value="1"/>
</dbReference>
<dbReference type="AlphaFoldDB" id="A0A1F7RPA9"/>
<evidence type="ECO:0000256" key="9">
    <source>
        <dbReference type="ARBA" id="ARBA00023136"/>
    </source>
</evidence>
<dbReference type="Pfam" id="PF00497">
    <property type="entry name" value="SBP_bac_3"/>
    <property type="match status" value="1"/>
</dbReference>
<accession>A0A1F7RPA9</accession>
<dbReference type="Gene3D" id="3.40.190.10">
    <property type="entry name" value="Periplasmic binding protein-like II"/>
    <property type="match status" value="2"/>
</dbReference>
<evidence type="ECO:0000313" key="12">
    <source>
        <dbReference type="EMBL" id="OGL43353.1"/>
    </source>
</evidence>
<evidence type="ECO:0000256" key="2">
    <source>
        <dbReference type="ARBA" id="ARBA00010333"/>
    </source>
</evidence>
<protein>
    <submittedName>
        <fullName evidence="12">Amino acid ABC transporter permease</fullName>
    </submittedName>
</protein>
<evidence type="ECO:0000313" key="13">
    <source>
        <dbReference type="Proteomes" id="UP000178526"/>
    </source>
</evidence>
<feature type="domain" description="ABC transmembrane type-1" evidence="11">
    <location>
        <begin position="301"/>
        <end position="489"/>
    </location>
</feature>
<evidence type="ECO:0000256" key="6">
    <source>
        <dbReference type="ARBA" id="ARBA00022729"/>
    </source>
</evidence>
<dbReference type="InterPro" id="IPR018313">
    <property type="entry name" value="SBP_3_CS"/>
</dbReference>
<dbReference type="PANTHER" id="PTHR30614:SF0">
    <property type="entry name" value="L-CYSTINE TRANSPORT SYSTEM PERMEASE PROTEIN TCYL"/>
    <property type="match status" value="1"/>
</dbReference>
<keyword evidence="7" id="KW-0029">Amino-acid transport</keyword>
<comment type="similarity">
    <text evidence="10">Belongs to the binding-protein-dependent transport system permease family.</text>
</comment>
<keyword evidence="6" id="KW-0732">Signal</keyword>
<keyword evidence="4" id="KW-1003">Cell membrane</keyword>
<dbReference type="PANTHER" id="PTHR30614">
    <property type="entry name" value="MEMBRANE COMPONENT OF AMINO ACID ABC TRANSPORTER"/>
    <property type="match status" value="1"/>
</dbReference>
<comment type="similarity">
    <text evidence="2">Belongs to the bacterial solute-binding protein 3 family.</text>
</comment>
<feature type="transmembrane region" description="Helical" evidence="10">
    <location>
        <begin position="332"/>
        <end position="357"/>
    </location>
</feature>
<dbReference type="NCBIfam" id="TIGR01726">
    <property type="entry name" value="HEQRo_perm_3TM"/>
    <property type="match status" value="1"/>
</dbReference>
<sequence length="500" mass="55323">MTRNLKMIFHALLSITLLLIFLIIPGHASAQNTSNEIKKRGYILWGGDAEGGAPYVFPDPKEPSRLIGFEVDLAKAIASELGVKEKFYQNDWDNLVPALNRGNFDIILNGLEITSLRKKAIDFSRPYYIYSEQLMVRNNEKRIKDIKDLCGKRVGTLQASVAMEILSGLKDVNILNYKGVVEPYQDLSNGRLDAVFLDLPIAAFYGKPNPKLKYAGEAVGEGYYAIGVKKGERDLLLALNQALENLIAAGELKNIYEKWGLWNELQEKLPILKDESLVTDFSNKTKPGSLAKYIPILLKGAGVTVIISFLSMALAMSVGAVICILRLYAGKVLSLLATAYIEIIRGTPVLIQLYLIYYGLPNVGIRLDAFSAAVLGLGLNYAAYEAEIYRAGLQSIPKVQMEAALSLGMSRVLAIRRIIAPQAVRIVIPPVTNDFIALFKDTSLVSIITVVELTKAYNILAVSSLKFLELGTLTAILYFSMSYPLSLFARFMERRIKHGD</sequence>
<keyword evidence="9 10" id="KW-0472">Membrane</keyword>
<dbReference type="SMART" id="SM00079">
    <property type="entry name" value="PBPe"/>
    <property type="match status" value="1"/>
</dbReference>
<dbReference type="EMBL" id="MGDB01000004">
    <property type="protein sequence ID" value="OGL43353.1"/>
    <property type="molecule type" value="Genomic_DNA"/>
</dbReference>